<name>A0ABS8N295_9CLOT</name>
<evidence type="ECO:0000256" key="1">
    <source>
        <dbReference type="ARBA" id="ARBA00023118"/>
    </source>
</evidence>
<reference evidence="3" key="1">
    <citation type="submission" date="2021-11" db="EMBL/GenBank/DDBJ databases">
        <authorList>
            <person name="Qingchun L."/>
            <person name="Dong Z."/>
            <person name="Zongwei Q."/>
            <person name="Jia Z."/>
            <person name="Duotao L."/>
        </authorList>
    </citation>
    <scope>NUCLEOTIDE SEQUENCE</scope>
    <source>
        <strain evidence="3">WLY-B-L2</strain>
    </source>
</reference>
<organism evidence="3 4">
    <name type="scientific">Clostridium aromativorans</name>
    <dbReference type="NCBI Taxonomy" id="2836848"/>
    <lineage>
        <taxon>Bacteria</taxon>
        <taxon>Bacillati</taxon>
        <taxon>Bacillota</taxon>
        <taxon>Clostridia</taxon>
        <taxon>Eubacteriales</taxon>
        <taxon>Clostridiaceae</taxon>
        <taxon>Clostridium</taxon>
    </lineage>
</organism>
<dbReference type="Pfam" id="PF03787">
    <property type="entry name" value="RAMPs"/>
    <property type="match status" value="1"/>
</dbReference>
<gene>
    <name evidence="3" type="primary">cmr1</name>
    <name evidence="3" type="ORF">LN736_03425</name>
</gene>
<dbReference type="InterPro" id="IPR005537">
    <property type="entry name" value="RAMP_III_fam"/>
</dbReference>
<evidence type="ECO:0000313" key="3">
    <source>
        <dbReference type="EMBL" id="MCC9293919.1"/>
    </source>
</evidence>
<sequence>MEKIILKCRFITPAFVYGNGSEPEIRASSIKGLMRFWWRAAYKEFKNVIDMRNKESEIFGGKIIEGKEEFLKKSKVKIIAELGDTYTILGNGNLKQTCNHMKGYEYLFYSILYLNKDKKYFDEGTEFSVTLQFLDKNKEYVKEYLKAFNLLEIFGGIGTRSRRGGGNFVVEDIDNKSSLSMDNIKKYLYTECFKNEKPLINYCKNILEVKESSECRNYPNIISEGCKIYLCNLNMENSKIKNNFMDNLNFIGRTYKEIRNNYLKSESSSSKPVRGASPLIIKILRDGADCKILLIKLAGVFNSTEKNKKAYEGENDIVDLLFEKYDEMLKKGRIKICRLK</sequence>
<dbReference type="EMBL" id="JAJJPB010000002">
    <property type="protein sequence ID" value="MCC9293919.1"/>
    <property type="molecule type" value="Genomic_DNA"/>
</dbReference>
<comment type="caution">
    <text evidence="3">The sequence shown here is derived from an EMBL/GenBank/DDBJ whole genome shotgun (WGS) entry which is preliminary data.</text>
</comment>
<dbReference type="NCBIfam" id="TIGR01894">
    <property type="entry name" value="cas_TM1795_cmr1"/>
    <property type="match status" value="1"/>
</dbReference>
<dbReference type="InterPro" id="IPR007522">
    <property type="entry name" value="CRISPR-assoc_prot_TM1795"/>
</dbReference>
<accession>A0ABS8N295</accession>
<evidence type="ECO:0000259" key="2">
    <source>
        <dbReference type="Pfam" id="PF03787"/>
    </source>
</evidence>
<dbReference type="Proteomes" id="UP001165422">
    <property type="component" value="Unassembled WGS sequence"/>
</dbReference>
<dbReference type="RefSeq" id="WP_150356270.1">
    <property type="nucleotide sequence ID" value="NZ_JAJJPB010000002.1"/>
</dbReference>
<feature type="domain" description="CRISPR type III-associated protein" evidence="2">
    <location>
        <begin position="8"/>
        <end position="168"/>
    </location>
</feature>
<protein>
    <submittedName>
        <fullName evidence="3">Type III-B CRISPR module RAMP protein Cmr1</fullName>
    </submittedName>
</protein>
<evidence type="ECO:0000313" key="4">
    <source>
        <dbReference type="Proteomes" id="UP001165422"/>
    </source>
</evidence>
<proteinExistence type="predicted"/>
<keyword evidence="1" id="KW-0051">Antiviral defense</keyword>
<keyword evidence="4" id="KW-1185">Reference proteome</keyword>